<comment type="caution">
    <text evidence="8">The sequence shown here is derived from an EMBL/GenBank/DDBJ whole genome shotgun (WGS) entry which is preliminary data.</text>
</comment>
<keyword evidence="5 6" id="KW-0472">Membrane</keyword>
<evidence type="ECO:0000256" key="5">
    <source>
        <dbReference type="ARBA" id="ARBA00023136"/>
    </source>
</evidence>
<keyword evidence="3 6" id="KW-0812">Transmembrane</keyword>
<dbReference type="PANTHER" id="PTHR12608:SF1">
    <property type="entry name" value="TRANSMEMBRANE PROTEIN 165"/>
    <property type="match status" value="1"/>
</dbReference>
<feature type="transmembrane region" description="Helical" evidence="6">
    <location>
        <begin position="42"/>
        <end position="63"/>
    </location>
</feature>
<dbReference type="OrthoDB" id="9801356at2"/>
<keyword evidence="4 6" id="KW-1133">Transmembrane helix</keyword>
<reference evidence="8 9" key="1">
    <citation type="submission" date="2015-09" db="EMBL/GenBank/DDBJ databases">
        <title>Genome sequence of Acetobacterium wieringae DSM 1911.</title>
        <authorList>
            <person name="Poehlein A."/>
            <person name="Bengelsdorf F.R."/>
            <person name="Schiel-Bengelsdorf B."/>
            <person name="Duerre P."/>
            <person name="Daniel R."/>
        </authorList>
    </citation>
    <scope>NUCLEOTIDE SEQUENCE [LARGE SCALE GENOMIC DNA]</scope>
    <source>
        <strain evidence="8 9">DSM 1911</strain>
    </source>
</reference>
<dbReference type="GO" id="GO:0016020">
    <property type="term" value="C:membrane"/>
    <property type="evidence" value="ECO:0007669"/>
    <property type="project" value="UniProtKB-SubCell"/>
</dbReference>
<feature type="transmembrane region" description="Helical" evidence="6">
    <location>
        <begin position="197"/>
        <end position="221"/>
    </location>
</feature>
<dbReference type="STRING" id="52694.ACWI_12970"/>
<dbReference type="RefSeq" id="WP_070370628.1">
    <property type="nucleotide sequence ID" value="NZ_LKEU01000026.1"/>
</dbReference>
<evidence type="ECO:0000256" key="1">
    <source>
        <dbReference type="ARBA" id="ARBA00004141"/>
    </source>
</evidence>
<evidence type="ECO:0000313" key="8">
    <source>
        <dbReference type="EMBL" id="OFV71180.1"/>
    </source>
</evidence>
<name>A0A1F2PIM5_9FIRM</name>
<proteinExistence type="inferred from homology"/>
<protein>
    <recommendedName>
        <fullName evidence="6">GDT1 family protein</fullName>
    </recommendedName>
</protein>
<gene>
    <name evidence="8" type="ORF">ACWI_12970</name>
</gene>
<dbReference type="PANTHER" id="PTHR12608">
    <property type="entry name" value="TRANSMEMBRANE PROTEIN HTP-1 RELATED"/>
    <property type="match status" value="1"/>
</dbReference>
<dbReference type="AlphaFoldDB" id="A0A1F2PIM5"/>
<evidence type="ECO:0000256" key="3">
    <source>
        <dbReference type="ARBA" id="ARBA00022692"/>
    </source>
</evidence>
<dbReference type="InterPro" id="IPR001727">
    <property type="entry name" value="GDT1-like"/>
</dbReference>
<dbReference type="GO" id="GO:0046873">
    <property type="term" value="F:metal ion transmembrane transporter activity"/>
    <property type="evidence" value="ECO:0007669"/>
    <property type="project" value="InterPro"/>
</dbReference>
<feature type="region of interest" description="Disordered" evidence="7">
    <location>
        <begin position="228"/>
        <end position="248"/>
    </location>
</feature>
<evidence type="ECO:0000256" key="2">
    <source>
        <dbReference type="ARBA" id="ARBA00009190"/>
    </source>
</evidence>
<feature type="transmembrane region" description="Helical" evidence="6">
    <location>
        <begin position="70"/>
        <end position="88"/>
    </location>
</feature>
<comment type="subcellular location">
    <subcellularLocation>
        <location evidence="1 6">Membrane</location>
        <topology evidence="1 6">Multi-pass membrane protein</topology>
    </subcellularLocation>
</comment>
<sequence>MYTGFIAFLVAVGAVVLAEMGDKTQLLAMAFATKYQAGKVMLGVFIATVFNHALAVAVGNYITRFDGAQIWIQGIASLSFIFFGLWTIRGDKLDGEENRTTRFGPVITVAVAFFIAEMGDKTQLATIALATKFPENALGVLIGTTTGMLIADAIGIIIGVVLCKKIPERTVKLVSAGAFMLFGFIGTYQVATQQLQLGMTTVLLLMLVLIILTAGASYYLIKKEKEAGHSDTYPSCPVDQTKKRSDDK</sequence>
<feature type="transmembrane region" description="Helical" evidence="6">
    <location>
        <begin position="173"/>
        <end position="191"/>
    </location>
</feature>
<organism evidence="8 9">
    <name type="scientific">Acetobacterium wieringae</name>
    <dbReference type="NCBI Taxonomy" id="52694"/>
    <lineage>
        <taxon>Bacteria</taxon>
        <taxon>Bacillati</taxon>
        <taxon>Bacillota</taxon>
        <taxon>Clostridia</taxon>
        <taxon>Eubacteriales</taxon>
        <taxon>Eubacteriaceae</taxon>
        <taxon>Acetobacterium</taxon>
    </lineage>
</organism>
<evidence type="ECO:0000256" key="6">
    <source>
        <dbReference type="RuleBase" id="RU365102"/>
    </source>
</evidence>
<dbReference type="Proteomes" id="UP000176244">
    <property type="component" value="Unassembled WGS sequence"/>
</dbReference>
<comment type="similarity">
    <text evidence="2 6">Belongs to the GDT1 family.</text>
</comment>
<feature type="transmembrane region" description="Helical" evidence="6">
    <location>
        <begin position="138"/>
        <end position="161"/>
    </location>
</feature>
<evidence type="ECO:0000256" key="4">
    <source>
        <dbReference type="ARBA" id="ARBA00022989"/>
    </source>
</evidence>
<dbReference type="EMBL" id="LKEU01000026">
    <property type="protein sequence ID" value="OFV71180.1"/>
    <property type="molecule type" value="Genomic_DNA"/>
</dbReference>
<dbReference type="Pfam" id="PF01169">
    <property type="entry name" value="GDT1"/>
    <property type="match status" value="2"/>
</dbReference>
<evidence type="ECO:0000313" key="9">
    <source>
        <dbReference type="Proteomes" id="UP000176244"/>
    </source>
</evidence>
<accession>A0A1F2PIM5</accession>
<evidence type="ECO:0000256" key="7">
    <source>
        <dbReference type="SAM" id="MobiDB-lite"/>
    </source>
</evidence>